<sequence length="447" mass="50411">MASLTDCPIELLNQIFRGLPQADLASLCKAQSTLRKAALPLLYENIHFRWTETNTPPIIQFLRSVLACPDLALHVRRLELLGMTFQKTTPYSAPKIPVDSDSISPLVSAIESLCLPYQSSWVEHLRAGTMDAFTALLIARVPKLRSLCMDGNFAREAGLFSNVLRSALCDHNGTGLPGFEHVHNVVSQSARGRTRAALFSNTESVLPLFYLPNLRKLEVVIDTPQSGVIEWPISPPRLSNLTSLELWWLRETSLEQVLRATPCLKSLTWHWVHKADKEELPWGRTVNLEMVASALGYVKDTLEDLIITSAVYIGVHEIEYDSMEVRGNLRSLSAFHLKTLEMPWPFFVGLSTDCGLKLGDVVPTSVEHLTLSEGLPMIAEFEWEYEEIIERLLEYLGGLQQSDARLRKLHLVANHDSFGWASHTRWRKRLADACSEHEVEFGVIQDY</sequence>
<evidence type="ECO:0008006" key="3">
    <source>
        <dbReference type="Google" id="ProtNLM"/>
    </source>
</evidence>
<name>A0AAD9M5G7_9PEZI</name>
<keyword evidence="2" id="KW-1185">Reference proteome</keyword>
<dbReference type="EMBL" id="MU842861">
    <property type="protein sequence ID" value="KAK2029625.1"/>
    <property type="molecule type" value="Genomic_DNA"/>
</dbReference>
<dbReference type="AlphaFoldDB" id="A0AAD9M5G7"/>
<evidence type="ECO:0000313" key="2">
    <source>
        <dbReference type="Proteomes" id="UP001232148"/>
    </source>
</evidence>
<dbReference type="Proteomes" id="UP001232148">
    <property type="component" value="Unassembled WGS sequence"/>
</dbReference>
<evidence type="ECO:0000313" key="1">
    <source>
        <dbReference type="EMBL" id="KAK2029625.1"/>
    </source>
</evidence>
<proteinExistence type="predicted"/>
<organism evidence="1 2">
    <name type="scientific">Colletotrichum zoysiae</name>
    <dbReference type="NCBI Taxonomy" id="1216348"/>
    <lineage>
        <taxon>Eukaryota</taxon>
        <taxon>Fungi</taxon>
        <taxon>Dikarya</taxon>
        <taxon>Ascomycota</taxon>
        <taxon>Pezizomycotina</taxon>
        <taxon>Sordariomycetes</taxon>
        <taxon>Hypocreomycetidae</taxon>
        <taxon>Glomerellales</taxon>
        <taxon>Glomerellaceae</taxon>
        <taxon>Colletotrichum</taxon>
        <taxon>Colletotrichum graminicola species complex</taxon>
    </lineage>
</organism>
<gene>
    <name evidence="1" type="ORF">LX32DRAFT_350941</name>
</gene>
<protein>
    <recommendedName>
        <fullName evidence="3">F-box domain-containing protein</fullName>
    </recommendedName>
</protein>
<reference evidence="1" key="1">
    <citation type="submission" date="2021-06" db="EMBL/GenBank/DDBJ databases">
        <title>Comparative genomics, transcriptomics and evolutionary studies reveal genomic signatures of adaptation to plant cell wall in hemibiotrophic fungi.</title>
        <authorList>
            <consortium name="DOE Joint Genome Institute"/>
            <person name="Baroncelli R."/>
            <person name="Diaz J.F."/>
            <person name="Benocci T."/>
            <person name="Peng M."/>
            <person name="Battaglia E."/>
            <person name="Haridas S."/>
            <person name="Andreopoulos W."/>
            <person name="Labutti K."/>
            <person name="Pangilinan J."/>
            <person name="Floch G.L."/>
            <person name="Makela M.R."/>
            <person name="Henrissat B."/>
            <person name="Grigoriev I.V."/>
            <person name="Crouch J.A."/>
            <person name="De Vries R.P."/>
            <person name="Sukno S.A."/>
            <person name="Thon M.R."/>
        </authorList>
    </citation>
    <scope>NUCLEOTIDE SEQUENCE</scope>
    <source>
        <strain evidence="1">MAFF235873</strain>
    </source>
</reference>
<comment type="caution">
    <text evidence="1">The sequence shown here is derived from an EMBL/GenBank/DDBJ whole genome shotgun (WGS) entry which is preliminary data.</text>
</comment>
<accession>A0AAD9M5G7</accession>